<name>W9JLV3_FUSOX</name>
<gene>
    <name evidence="1" type="ORF">FOZG_14530</name>
</gene>
<dbReference type="EMBL" id="JH717906">
    <property type="protein sequence ID" value="EWZ33032.1"/>
    <property type="molecule type" value="Genomic_DNA"/>
</dbReference>
<protein>
    <submittedName>
        <fullName evidence="1">Uncharacterized protein</fullName>
    </submittedName>
</protein>
<organism evidence="1">
    <name type="scientific">Fusarium oxysporum Fo47</name>
    <dbReference type="NCBI Taxonomy" id="660027"/>
    <lineage>
        <taxon>Eukaryota</taxon>
        <taxon>Fungi</taxon>
        <taxon>Dikarya</taxon>
        <taxon>Ascomycota</taxon>
        <taxon>Pezizomycotina</taxon>
        <taxon>Sordariomycetes</taxon>
        <taxon>Hypocreomycetidae</taxon>
        <taxon>Hypocreales</taxon>
        <taxon>Nectriaceae</taxon>
        <taxon>Fusarium</taxon>
        <taxon>Fusarium oxysporum species complex</taxon>
    </lineage>
</organism>
<sequence length="52" mass="5731">MSDYIDFYCGVSEICSWPSKLHPVVLAIPSLLLKSSMQVAAAIGPPETHKWI</sequence>
<accession>W9JLV3</accession>
<reference evidence="1" key="2">
    <citation type="submission" date="2012-06" db="EMBL/GenBank/DDBJ databases">
        <title>Annotation of the Genome Sequence of Fusarium oxysporum Fo47.</title>
        <authorList>
            <consortium name="The Broad Institute Genomics Platform"/>
            <person name="Ma L.-J."/>
            <person name="Corby-Kistler H."/>
            <person name="Broz K."/>
            <person name="Gale L.R."/>
            <person name="Jonkers W."/>
            <person name="O'Donnell K."/>
            <person name="Ploetz R."/>
            <person name="Steinberg C."/>
            <person name="Schwartz D.C."/>
            <person name="VanEtten H."/>
            <person name="Zhou S."/>
            <person name="Young S.K."/>
            <person name="Zeng Q."/>
            <person name="Gargeya S."/>
            <person name="Fitzgerald M."/>
            <person name="Abouelleil A."/>
            <person name="Alvarado L."/>
            <person name="Chapman S.B."/>
            <person name="Gainer-Dewar J."/>
            <person name="Goldberg J."/>
            <person name="Griggs A."/>
            <person name="Gujja S."/>
            <person name="Hansen M."/>
            <person name="Howarth C."/>
            <person name="Imamovic A."/>
            <person name="Ireland A."/>
            <person name="Larimer J."/>
            <person name="McCowan C."/>
            <person name="Murphy C."/>
            <person name="Pearson M."/>
            <person name="Poon T.W."/>
            <person name="Priest M."/>
            <person name="Roberts A."/>
            <person name="Saif S."/>
            <person name="Shea T."/>
            <person name="Sykes S."/>
            <person name="Wortman J."/>
            <person name="Nusbaum C."/>
            <person name="Birren B."/>
        </authorList>
    </citation>
    <scope>NUCLEOTIDE SEQUENCE</scope>
    <source>
        <strain evidence="1">Fo47</strain>
    </source>
</reference>
<dbReference type="VEuPathDB" id="FungiDB:FOZG_14530"/>
<dbReference type="HOGENOM" id="CLU_3087261_0_0_1"/>
<proteinExistence type="predicted"/>
<evidence type="ECO:0000313" key="1">
    <source>
        <dbReference type="EMBL" id="EWZ33032.1"/>
    </source>
</evidence>
<reference evidence="1" key="1">
    <citation type="submission" date="2011-06" db="EMBL/GenBank/DDBJ databases">
        <title>The Genome Sequence of Fusarium oxysporum Fo47.</title>
        <authorList>
            <consortium name="The Broad Institute Genome Sequencing Platform"/>
            <person name="Ma L.-J."/>
            <person name="Gale L.R."/>
            <person name="Schwartz D.C."/>
            <person name="Zhou S."/>
            <person name="Corby-Kistler H."/>
            <person name="Young S.K."/>
            <person name="Zeng Q."/>
            <person name="Gargeya S."/>
            <person name="Fitzgerald M."/>
            <person name="Haas B."/>
            <person name="Abouelleil A."/>
            <person name="Alvarado L."/>
            <person name="Arachchi H.M."/>
            <person name="Berlin A."/>
            <person name="Brown A."/>
            <person name="Chapman S.B."/>
            <person name="Chen Z."/>
            <person name="Dunbar C."/>
            <person name="Freedman E."/>
            <person name="Gearin G."/>
            <person name="Gellesch M."/>
            <person name="Goldberg J."/>
            <person name="Griggs A."/>
            <person name="Gujja S."/>
            <person name="Heiman D."/>
            <person name="Howarth C."/>
            <person name="Larson L."/>
            <person name="Lui A."/>
            <person name="MacDonald P.J.P."/>
            <person name="Mehta T."/>
            <person name="Montmayeur A."/>
            <person name="Murphy C."/>
            <person name="Neiman D."/>
            <person name="Pearson M."/>
            <person name="Priest M."/>
            <person name="Roberts A."/>
            <person name="Saif S."/>
            <person name="Shea T."/>
            <person name="Shenoy N."/>
            <person name="Sisk P."/>
            <person name="Stolte C."/>
            <person name="Sykes S."/>
            <person name="Wortman J."/>
            <person name="Nusbaum C."/>
            <person name="Birren B."/>
        </authorList>
    </citation>
    <scope>NUCLEOTIDE SEQUENCE [LARGE SCALE GENOMIC DNA]</scope>
    <source>
        <strain evidence="1">Fo47</strain>
    </source>
</reference>
<dbReference type="AlphaFoldDB" id="W9JLV3"/>
<dbReference type="Proteomes" id="UP000030766">
    <property type="component" value="Unassembled WGS sequence"/>
</dbReference>